<dbReference type="Proteomes" id="UP000001072">
    <property type="component" value="Unassembled WGS sequence"/>
</dbReference>
<feature type="chain" id="PRO_5003321306" evidence="2">
    <location>
        <begin position="22"/>
        <end position="102"/>
    </location>
</feature>
<evidence type="ECO:0000313" key="3">
    <source>
        <dbReference type="EMBL" id="EGF99816.1"/>
    </source>
</evidence>
<dbReference type="AlphaFoldDB" id="F4S6D4"/>
<dbReference type="EMBL" id="GL883154">
    <property type="protein sequence ID" value="EGF99816.1"/>
    <property type="molecule type" value="Genomic_DNA"/>
</dbReference>
<reference evidence="4" key="1">
    <citation type="journal article" date="2011" name="Proc. Natl. Acad. Sci. U.S.A.">
        <title>Obligate biotrophy features unraveled by the genomic analysis of rust fungi.</title>
        <authorList>
            <person name="Duplessis S."/>
            <person name="Cuomo C.A."/>
            <person name="Lin Y.-C."/>
            <person name="Aerts A."/>
            <person name="Tisserant E."/>
            <person name="Veneault-Fourrey C."/>
            <person name="Joly D.L."/>
            <person name="Hacquard S."/>
            <person name="Amselem J."/>
            <person name="Cantarel B.L."/>
            <person name="Chiu R."/>
            <person name="Coutinho P.M."/>
            <person name="Feau N."/>
            <person name="Field M."/>
            <person name="Frey P."/>
            <person name="Gelhaye E."/>
            <person name="Goldberg J."/>
            <person name="Grabherr M.G."/>
            <person name="Kodira C.D."/>
            <person name="Kohler A."/>
            <person name="Kuees U."/>
            <person name="Lindquist E.A."/>
            <person name="Lucas S.M."/>
            <person name="Mago R."/>
            <person name="Mauceli E."/>
            <person name="Morin E."/>
            <person name="Murat C."/>
            <person name="Pangilinan J.L."/>
            <person name="Park R."/>
            <person name="Pearson M."/>
            <person name="Quesneville H."/>
            <person name="Rouhier N."/>
            <person name="Sakthikumar S."/>
            <person name="Salamov A.A."/>
            <person name="Schmutz J."/>
            <person name="Selles B."/>
            <person name="Shapiro H."/>
            <person name="Tanguay P."/>
            <person name="Tuskan G.A."/>
            <person name="Henrissat B."/>
            <person name="Van de Peer Y."/>
            <person name="Rouze P."/>
            <person name="Ellis J.G."/>
            <person name="Dodds P.N."/>
            <person name="Schein J.E."/>
            <person name="Zhong S."/>
            <person name="Hamelin R.C."/>
            <person name="Grigoriev I.V."/>
            <person name="Szabo L.J."/>
            <person name="Martin F."/>
        </authorList>
    </citation>
    <scope>NUCLEOTIDE SEQUENCE [LARGE SCALE GENOMIC DNA]</scope>
    <source>
        <strain evidence="4">98AG31 / pathotype 3-4-7</strain>
    </source>
</reference>
<proteinExistence type="predicted"/>
<dbReference type="InParanoid" id="F4S6D4"/>
<dbReference type="HOGENOM" id="CLU_2278086_0_0_1"/>
<name>F4S6D4_MELLP</name>
<evidence type="ECO:0000256" key="2">
    <source>
        <dbReference type="SAM" id="SignalP"/>
    </source>
</evidence>
<evidence type="ECO:0000313" key="4">
    <source>
        <dbReference type="Proteomes" id="UP000001072"/>
    </source>
</evidence>
<organism evidence="4">
    <name type="scientific">Melampsora larici-populina (strain 98AG31 / pathotype 3-4-7)</name>
    <name type="common">Poplar leaf rust fungus</name>
    <dbReference type="NCBI Taxonomy" id="747676"/>
    <lineage>
        <taxon>Eukaryota</taxon>
        <taxon>Fungi</taxon>
        <taxon>Dikarya</taxon>
        <taxon>Basidiomycota</taxon>
        <taxon>Pucciniomycotina</taxon>
        <taxon>Pucciniomycetes</taxon>
        <taxon>Pucciniales</taxon>
        <taxon>Melampsoraceae</taxon>
        <taxon>Melampsora</taxon>
    </lineage>
</organism>
<dbReference type="GeneID" id="18926382"/>
<evidence type="ECO:0000256" key="1">
    <source>
        <dbReference type="SAM" id="MobiDB-lite"/>
    </source>
</evidence>
<dbReference type="VEuPathDB" id="FungiDB:MELLADRAFT_123531"/>
<dbReference type="RefSeq" id="XP_007416947.1">
    <property type="nucleotide sequence ID" value="XM_007416885.1"/>
</dbReference>
<keyword evidence="2" id="KW-0732">Signal</keyword>
<feature type="region of interest" description="Disordered" evidence="1">
    <location>
        <begin position="82"/>
        <end position="102"/>
    </location>
</feature>
<protein>
    <submittedName>
        <fullName evidence="3">Secreted protein</fullName>
    </submittedName>
</protein>
<sequence length="102" mass="11351">MKYAPACLLLWLLVLASITLANLTCRDCGRTMTIFSSGRCQESMRCAGYRHTKSRCYVTKTCEHNSMVTWSCSSGHTLNESSPHPHGEQWICGGNHHHTPGP</sequence>
<feature type="signal peptide" evidence="2">
    <location>
        <begin position="1"/>
        <end position="21"/>
    </location>
</feature>
<accession>F4S6D4</accession>
<keyword evidence="4" id="KW-1185">Reference proteome</keyword>
<dbReference type="KEGG" id="mlr:MELLADRAFT_123531"/>
<gene>
    <name evidence="3" type="ORF">MELLADRAFT_123531</name>
</gene>